<gene>
    <name evidence="1" type="ORF">GCM10010439_49760</name>
</gene>
<dbReference type="InterPro" id="IPR016102">
    <property type="entry name" value="Succinyl-CoA_synth-like"/>
</dbReference>
<accession>A0ABN3UGM2</accession>
<dbReference type="Proteomes" id="UP001501842">
    <property type="component" value="Unassembled WGS sequence"/>
</dbReference>
<keyword evidence="2" id="KW-1185">Reference proteome</keyword>
<reference evidence="1 2" key="1">
    <citation type="journal article" date="2019" name="Int. J. Syst. Evol. Microbiol.">
        <title>The Global Catalogue of Microorganisms (GCM) 10K type strain sequencing project: providing services to taxonomists for standard genome sequencing and annotation.</title>
        <authorList>
            <consortium name="The Broad Institute Genomics Platform"/>
            <consortium name="The Broad Institute Genome Sequencing Center for Infectious Disease"/>
            <person name="Wu L."/>
            <person name="Ma J."/>
        </authorList>
    </citation>
    <scope>NUCLEOTIDE SEQUENCE [LARGE SCALE GENOMIC DNA]</scope>
    <source>
        <strain evidence="1 2">JCM 8201</strain>
    </source>
</reference>
<proteinExistence type="predicted"/>
<dbReference type="EMBL" id="BAAATZ010000021">
    <property type="protein sequence ID" value="GAA2732312.1"/>
    <property type="molecule type" value="Genomic_DNA"/>
</dbReference>
<evidence type="ECO:0000313" key="2">
    <source>
        <dbReference type="Proteomes" id="UP001501842"/>
    </source>
</evidence>
<organism evidence="1 2">
    <name type="scientific">Actinocorallia aurantiaca</name>
    <dbReference type="NCBI Taxonomy" id="46204"/>
    <lineage>
        <taxon>Bacteria</taxon>
        <taxon>Bacillati</taxon>
        <taxon>Actinomycetota</taxon>
        <taxon>Actinomycetes</taxon>
        <taxon>Streptosporangiales</taxon>
        <taxon>Thermomonosporaceae</taxon>
        <taxon>Actinocorallia</taxon>
    </lineage>
</organism>
<dbReference type="Gene3D" id="3.40.50.261">
    <property type="entry name" value="Succinyl-CoA synthetase domains"/>
    <property type="match status" value="1"/>
</dbReference>
<dbReference type="RefSeq" id="WP_344453254.1">
    <property type="nucleotide sequence ID" value="NZ_BAAATZ010000021.1"/>
</dbReference>
<sequence length="179" mass="18307">MSEPVPVAGPQAFREAVALLRRGRDVLLPGMELSLAEEIALKDEAAARGRLVLGPGAQPGALPPGRFGIVGVGAEATGRVLRLLALAGEGGRVLPVGARDLSAAVCGRSTLQALVALDGDPAVTVVVIAAERPPPEVSELLREAARRLATPVVSAAPGEEEAVLARFGLAARPCSDRHL</sequence>
<evidence type="ECO:0000313" key="1">
    <source>
        <dbReference type="EMBL" id="GAA2732312.1"/>
    </source>
</evidence>
<name>A0ABN3UGM2_9ACTN</name>
<comment type="caution">
    <text evidence="1">The sequence shown here is derived from an EMBL/GenBank/DDBJ whole genome shotgun (WGS) entry which is preliminary data.</text>
</comment>
<protein>
    <submittedName>
        <fullName evidence="1">Uncharacterized protein</fullName>
    </submittedName>
</protein>